<dbReference type="GO" id="GO:0016747">
    <property type="term" value="F:acyltransferase activity, transferring groups other than amino-acyl groups"/>
    <property type="evidence" value="ECO:0007669"/>
    <property type="project" value="InterPro"/>
</dbReference>
<reference evidence="4 5" key="1">
    <citation type="submission" date="2016-10" db="EMBL/GenBank/DDBJ databases">
        <authorList>
            <person name="de Groot N.N."/>
        </authorList>
    </citation>
    <scope>NUCLEOTIDE SEQUENCE [LARGE SCALE GENOMIC DNA]</scope>
    <source>
        <strain evidence="4 5">DSM 21035</strain>
    </source>
</reference>
<dbReference type="Pfam" id="PF00583">
    <property type="entry name" value="Acetyltransf_1"/>
    <property type="match status" value="1"/>
</dbReference>
<feature type="domain" description="N-acetyltransferase" evidence="3">
    <location>
        <begin position="4"/>
        <end position="150"/>
    </location>
</feature>
<dbReference type="STRING" id="419940.SAMN05421824_1837"/>
<evidence type="ECO:0000313" key="5">
    <source>
        <dbReference type="Proteomes" id="UP000198999"/>
    </source>
</evidence>
<protein>
    <submittedName>
        <fullName evidence="4">Acetyltransferase (GNAT) family protein</fullName>
    </submittedName>
</protein>
<gene>
    <name evidence="4" type="ORF">SAMN05421824_1837</name>
</gene>
<keyword evidence="5" id="KW-1185">Reference proteome</keyword>
<dbReference type="OrthoDB" id="9803233at2"/>
<sequence length="155" mass="17828">MLKLVRTDAKHPDFENLVSQLNSYLKIIDGNDHEFYMQYNGIAILKHVIVAYLNGTAVGCGAFKVFDVNRVEIKRMYTVPEFRGQQIASQILIELETWASELGYTVIVLETGKQQTAAVNFYKKNNYNVAENFGPYKNVDNSICFEKKLSYEEKR</sequence>
<organism evidence="4 5">
    <name type="scientific">Hyunsoonleella jejuensis</name>
    <dbReference type="NCBI Taxonomy" id="419940"/>
    <lineage>
        <taxon>Bacteria</taxon>
        <taxon>Pseudomonadati</taxon>
        <taxon>Bacteroidota</taxon>
        <taxon>Flavobacteriia</taxon>
        <taxon>Flavobacteriales</taxon>
        <taxon>Flavobacteriaceae</taxon>
    </lineage>
</organism>
<dbReference type="PROSITE" id="PS51186">
    <property type="entry name" value="GNAT"/>
    <property type="match status" value="1"/>
</dbReference>
<evidence type="ECO:0000313" key="4">
    <source>
        <dbReference type="EMBL" id="SEQ50827.1"/>
    </source>
</evidence>
<dbReference type="PANTHER" id="PTHR43877">
    <property type="entry name" value="AMINOALKYLPHOSPHONATE N-ACETYLTRANSFERASE-RELATED-RELATED"/>
    <property type="match status" value="1"/>
</dbReference>
<proteinExistence type="predicted"/>
<evidence type="ECO:0000256" key="1">
    <source>
        <dbReference type="ARBA" id="ARBA00022679"/>
    </source>
</evidence>
<dbReference type="PANTHER" id="PTHR43877:SF2">
    <property type="entry name" value="AMINOALKYLPHOSPHONATE N-ACETYLTRANSFERASE-RELATED"/>
    <property type="match status" value="1"/>
</dbReference>
<dbReference type="CDD" id="cd04301">
    <property type="entry name" value="NAT_SF"/>
    <property type="match status" value="1"/>
</dbReference>
<dbReference type="InterPro" id="IPR050832">
    <property type="entry name" value="Bact_Acetyltransf"/>
</dbReference>
<dbReference type="Proteomes" id="UP000198999">
    <property type="component" value="Unassembled WGS sequence"/>
</dbReference>
<dbReference type="Gene3D" id="3.40.630.30">
    <property type="match status" value="1"/>
</dbReference>
<dbReference type="EMBL" id="FOFN01000002">
    <property type="protein sequence ID" value="SEQ50827.1"/>
    <property type="molecule type" value="Genomic_DNA"/>
</dbReference>
<name>A0A1H9GL67_9FLAO</name>
<dbReference type="RefSeq" id="WP_092578735.1">
    <property type="nucleotide sequence ID" value="NZ_FOFN01000002.1"/>
</dbReference>
<dbReference type="InterPro" id="IPR000182">
    <property type="entry name" value="GNAT_dom"/>
</dbReference>
<accession>A0A1H9GL67</accession>
<dbReference type="InterPro" id="IPR016181">
    <property type="entry name" value="Acyl_CoA_acyltransferase"/>
</dbReference>
<keyword evidence="2" id="KW-0012">Acyltransferase</keyword>
<evidence type="ECO:0000256" key="2">
    <source>
        <dbReference type="ARBA" id="ARBA00023315"/>
    </source>
</evidence>
<keyword evidence="1 4" id="KW-0808">Transferase</keyword>
<evidence type="ECO:0000259" key="3">
    <source>
        <dbReference type="PROSITE" id="PS51186"/>
    </source>
</evidence>
<dbReference type="SUPFAM" id="SSF55729">
    <property type="entry name" value="Acyl-CoA N-acyltransferases (Nat)"/>
    <property type="match status" value="1"/>
</dbReference>
<dbReference type="AlphaFoldDB" id="A0A1H9GL67"/>